<dbReference type="InterPro" id="IPR016024">
    <property type="entry name" value="ARM-type_fold"/>
</dbReference>
<comment type="caution">
    <text evidence="6">The sequence shown here is derived from an EMBL/GenBank/DDBJ whole genome shotgun (WGS) entry which is preliminary data.</text>
</comment>
<dbReference type="PANTHER" id="PTHR10997">
    <property type="entry name" value="IMPORTIN-7, 8, 11"/>
    <property type="match status" value="1"/>
</dbReference>
<keyword evidence="4" id="KW-0539">Nucleus</keyword>
<evidence type="ECO:0000256" key="4">
    <source>
        <dbReference type="ARBA" id="ARBA00023242"/>
    </source>
</evidence>
<keyword evidence="3" id="KW-0813">Transport</keyword>
<dbReference type="SMART" id="SM00913">
    <property type="entry name" value="IBN_N"/>
    <property type="match status" value="1"/>
</dbReference>
<proteinExistence type="inferred from homology"/>
<reference evidence="6" key="1">
    <citation type="submission" date="2020-06" db="EMBL/GenBank/DDBJ databases">
        <title>Draft genome of Bugula neritina, a colonial animal packing powerful symbionts and potential medicines.</title>
        <authorList>
            <person name="Rayko M."/>
        </authorList>
    </citation>
    <scope>NUCLEOTIDE SEQUENCE [LARGE SCALE GENOMIC DNA]</scope>
    <source>
        <strain evidence="6">Kwan_BN1</strain>
    </source>
</reference>
<evidence type="ECO:0000313" key="7">
    <source>
        <dbReference type="Proteomes" id="UP000593567"/>
    </source>
</evidence>
<dbReference type="AlphaFoldDB" id="A0A7J7JGF6"/>
<evidence type="ECO:0000256" key="1">
    <source>
        <dbReference type="ARBA" id="ARBA00004123"/>
    </source>
</evidence>
<protein>
    <submittedName>
        <fullName evidence="6">IPO11</fullName>
    </submittedName>
</protein>
<dbReference type="SUPFAM" id="SSF48371">
    <property type="entry name" value="ARM repeat"/>
    <property type="match status" value="1"/>
</dbReference>
<organism evidence="6 7">
    <name type="scientific">Bugula neritina</name>
    <name type="common">Brown bryozoan</name>
    <name type="synonym">Sertularia neritina</name>
    <dbReference type="NCBI Taxonomy" id="10212"/>
    <lineage>
        <taxon>Eukaryota</taxon>
        <taxon>Metazoa</taxon>
        <taxon>Spiralia</taxon>
        <taxon>Lophotrochozoa</taxon>
        <taxon>Bryozoa</taxon>
        <taxon>Gymnolaemata</taxon>
        <taxon>Cheilostomatida</taxon>
        <taxon>Flustrina</taxon>
        <taxon>Buguloidea</taxon>
        <taxon>Bugulidae</taxon>
        <taxon>Bugula</taxon>
    </lineage>
</organism>
<dbReference type="Pfam" id="PF03810">
    <property type="entry name" value="IBN_N"/>
    <property type="match status" value="1"/>
</dbReference>
<dbReference type="PROSITE" id="PS50166">
    <property type="entry name" value="IMPORTIN_B_NT"/>
    <property type="match status" value="1"/>
</dbReference>
<dbReference type="EMBL" id="VXIV02002549">
    <property type="protein sequence ID" value="KAF6024691.1"/>
    <property type="molecule type" value="Genomic_DNA"/>
</dbReference>
<dbReference type="PANTHER" id="PTHR10997:SF7">
    <property type="entry name" value="IMPORTIN-11"/>
    <property type="match status" value="1"/>
</dbReference>
<evidence type="ECO:0000259" key="5">
    <source>
        <dbReference type="PROSITE" id="PS50166"/>
    </source>
</evidence>
<dbReference type="Proteomes" id="UP000593567">
    <property type="component" value="Unassembled WGS sequence"/>
</dbReference>
<gene>
    <name evidence="6" type="ORF">EB796_017013</name>
</gene>
<feature type="domain" description="Importin N-terminal" evidence="5">
    <location>
        <begin position="27"/>
        <end position="99"/>
    </location>
</feature>
<sequence>MNDENGNLVLDVLHKATSQDTETLRSAEKQLKVWESEPGFYTVLMSVFSNKGVEVKIRWQAILYLKNGVDRYWRRLSPGAIKDEEKAKIKQMLLENFHEPINQLAIQLAVVIGKIARLDCPKQWPELLPALMDAIRTVNDELRQQRILLSLYQVVKCLSSRRLAHDRKVFEELTNGIFQFMLDLWTGQMNQFDEYLTGNNLQRAHLMLEYAHLTLKVLRKLVVYGFKNPGDCDSVNLFIQLCICGIENLLAKGNIFSDSADASELCKKVLILYSKILLDMLAYHSEMYILYINSSLELVYKLCFSGSFVATNFERFNVNLLNLMKSILCNESYRPQSLQRSETDEVALTAHQAIKSAMTTQVLSKVFQALVTNYLPLSITDLELWESDPEDYVNEEGGSSYKYNIKPCVECLFAALFKEFAPIITPILIGMVRENGELCDPADISSVLKKDALYHAVGLAAYDIYEEVDFDKWLQERLLNEFTNTHPNYRVVKRRVLWLIGMWISVKLSVSMRPVVYQTIFKMLHESEDVVVRLEAAFTLRAAVDDFEFTYKEFSTYMEPSFHLLFNLLTAVESCDSKMQVLQVMSLVIERTGSHIAPHCQILIHYLPQLWQQSEEHNMLQSAIITTLTGLVNGLASECVLLDSLVIPVIQLSTDLNRDAHVYLLEDGLLLWQAVLYNRVAGDETILQLFTALPPLLDMSSENLRICLKIVEAYSLLCGQLLISTYGNILVDCFCNLVTDLKSEGLVLVLKAVELFFKLYSRASAQLFKNLIVSWVVPSILDGETYPMVMSLYLSIISRVTLEDRNLLFTYIADYSQLNNKQQIEVMSEFLQMWFEKLDCVSHSERRKVCALGIATLIPTELGTTEIGLDPMVNACVQVMHDVCTKVSSNGNLQITDTVVLDVPEKKGAPADELDNNHEKRKHEMSLKDPVFHIHLHSFVWDRLKDLCNIVGEEKFRQLIASIDSDISSQLQDFMVQI</sequence>
<name>A0A7J7JGF6_BUGNE</name>
<dbReference type="InterPro" id="IPR058669">
    <property type="entry name" value="TPR_IPO7/11-like"/>
</dbReference>
<dbReference type="OrthoDB" id="361693at2759"/>
<evidence type="ECO:0000256" key="2">
    <source>
        <dbReference type="ARBA" id="ARBA00007991"/>
    </source>
</evidence>
<evidence type="ECO:0000256" key="3">
    <source>
        <dbReference type="ARBA" id="ARBA00022448"/>
    </source>
</evidence>
<dbReference type="Gene3D" id="1.25.10.10">
    <property type="entry name" value="Leucine-rich Repeat Variant"/>
    <property type="match status" value="1"/>
</dbReference>
<dbReference type="GO" id="GO:0005829">
    <property type="term" value="C:cytosol"/>
    <property type="evidence" value="ECO:0007669"/>
    <property type="project" value="TreeGrafter"/>
</dbReference>
<dbReference type="GO" id="GO:0006606">
    <property type="term" value="P:protein import into nucleus"/>
    <property type="evidence" value="ECO:0007669"/>
    <property type="project" value="TreeGrafter"/>
</dbReference>
<dbReference type="GO" id="GO:0005635">
    <property type="term" value="C:nuclear envelope"/>
    <property type="evidence" value="ECO:0007669"/>
    <property type="project" value="TreeGrafter"/>
</dbReference>
<accession>A0A7J7JGF6</accession>
<dbReference type="InterPro" id="IPR001494">
    <property type="entry name" value="Importin-beta_N"/>
</dbReference>
<dbReference type="GO" id="GO:0031267">
    <property type="term" value="F:small GTPase binding"/>
    <property type="evidence" value="ECO:0007669"/>
    <property type="project" value="InterPro"/>
</dbReference>
<keyword evidence="7" id="KW-1185">Reference proteome</keyword>
<evidence type="ECO:0000313" key="6">
    <source>
        <dbReference type="EMBL" id="KAF6024691.1"/>
    </source>
</evidence>
<comment type="subcellular location">
    <subcellularLocation>
        <location evidence="1">Nucleus</location>
    </subcellularLocation>
</comment>
<comment type="similarity">
    <text evidence="2">Belongs to the importin beta family.</text>
</comment>
<dbReference type="Pfam" id="PF25758">
    <property type="entry name" value="TPR_IPO11"/>
    <property type="match status" value="1"/>
</dbReference>
<dbReference type="InterPro" id="IPR011989">
    <property type="entry name" value="ARM-like"/>
</dbReference>